<gene>
    <name evidence="2" type="ORF">FN976_06170</name>
</gene>
<keyword evidence="3" id="KW-1185">Reference proteome</keyword>
<dbReference type="AlphaFoldDB" id="A0A562ZVD3"/>
<accession>A0A562ZVD3</accession>
<evidence type="ECO:0000313" key="3">
    <source>
        <dbReference type="Proteomes" id="UP000318199"/>
    </source>
</evidence>
<proteinExistence type="predicted"/>
<feature type="chain" id="PRO_5022002065" evidence="1">
    <location>
        <begin position="25"/>
        <end position="736"/>
    </location>
</feature>
<dbReference type="Pfam" id="PF06082">
    <property type="entry name" value="YjbH"/>
    <property type="match status" value="1"/>
</dbReference>
<organism evidence="2 3">
    <name type="scientific">Caenimonas sedimenti</name>
    <dbReference type="NCBI Taxonomy" id="2596921"/>
    <lineage>
        <taxon>Bacteria</taxon>
        <taxon>Pseudomonadati</taxon>
        <taxon>Pseudomonadota</taxon>
        <taxon>Betaproteobacteria</taxon>
        <taxon>Burkholderiales</taxon>
        <taxon>Comamonadaceae</taxon>
        <taxon>Caenimonas</taxon>
    </lineage>
</organism>
<evidence type="ECO:0000256" key="1">
    <source>
        <dbReference type="SAM" id="SignalP"/>
    </source>
</evidence>
<reference evidence="2 3" key="1">
    <citation type="submission" date="2019-07" db="EMBL/GenBank/DDBJ databases">
        <title>Caenimonas sedimenti sp. nov., isolated from activated sludge.</title>
        <authorList>
            <person name="Xu J."/>
        </authorList>
    </citation>
    <scope>NUCLEOTIDE SEQUENCE [LARGE SCALE GENOMIC DNA]</scope>
    <source>
        <strain evidence="2 3">HX-9-20</strain>
    </source>
</reference>
<protein>
    <submittedName>
        <fullName evidence="2">YjbH domain-containing protein</fullName>
    </submittedName>
</protein>
<dbReference type="InterPro" id="IPR010344">
    <property type="entry name" value="YbjH"/>
</dbReference>
<evidence type="ECO:0000313" key="2">
    <source>
        <dbReference type="EMBL" id="TWO72288.1"/>
    </source>
</evidence>
<dbReference type="OrthoDB" id="5392628at2"/>
<name>A0A562ZVD3_9BURK</name>
<feature type="signal peptide" evidence="1">
    <location>
        <begin position="1"/>
        <end position="24"/>
    </location>
</feature>
<dbReference type="Proteomes" id="UP000318199">
    <property type="component" value="Unassembled WGS sequence"/>
</dbReference>
<dbReference type="EMBL" id="VOBQ01000004">
    <property type="protein sequence ID" value="TWO72288.1"/>
    <property type="molecule type" value="Genomic_DNA"/>
</dbReference>
<comment type="caution">
    <text evidence="2">The sequence shown here is derived from an EMBL/GenBank/DDBJ whole genome shotgun (WGS) entry which is preliminary data.</text>
</comment>
<sequence>MRAKPTFSAFLAIALGLATLTSKAVEPTLAPAGFTGLGVTPNARLLGWGQAGFVYDNSLPGIAASPSGHNFVGGFGLLPNMEATLRLATSDIHSNCFTGCGAARDLSAAGKVAIGIDAANRFHVGAGVVDVGGGATYFRSMYGVLTYHEGPLEASAGLARRSGAGIAGSKSPLHGVFGSAAWQPLPWVRGHVEYTDSNVWAGVRLFAPQQWLPEGWSAYVGSNHRLTETNLTKRSWITAGMSIPLYKVPSLPGQSKGPLPPLAGSQERLPAYEARTPSIPVESGPATAASQARPALPQAAPLEDRHLHELVAALHAKGFEDISVGRMPDRSIAVRANNATYNWNSADALGVALGTVARTLAPTRAGYRLVMTQRQIPLVAVTGQADCLLQWIQNTDPSCTAGELSTPGTGPLEMLHQDAAWAVRNAHRSRETLRVSLAPVLRTTIGTEFGAYDYSIGANIGFALPLWDGATVEYRHNVALAKSEDFEATRVFGNRRVRSGVERLAVVQTVRLPVEQWFPPRNPADVSRLGLGAITAQASVGRFGMDYDGVHGMLRWEPGQGLHRLTAQAGWFNNHEFGNARDQFGPKTAKPLLASYRYAVMPTRTYLEATAGQFMNNDRGFQLGMRQWFSDVAVSAYYKRTQFGDSPARNLLGVELSLPLGPRKDMSPGRLVQVTGTPRFAHSVETSFREDVAGNPLRIGHGLLPPTPSLDATFNSDRAGLTYFEDNTRRIRDAAR</sequence>
<keyword evidence="1" id="KW-0732">Signal</keyword>
<dbReference type="RefSeq" id="WP_145892061.1">
    <property type="nucleotide sequence ID" value="NZ_VOBQ01000004.1"/>
</dbReference>